<dbReference type="GO" id="GO:0043484">
    <property type="term" value="P:regulation of RNA splicing"/>
    <property type="evidence" value="ECO:0007669"/>
    <property type="project" value="TreeGrafter"/>
</dbReference>
<dbReference type="PANTHER" id="PTHR45646">
    <property type="entry name" value="SERINE/THREONINE-PROTEIN KINASE DOA-RELATED"/>
    <property type="match status" value="1"/>
</dbReference>
<dbReference type="PROSITE" id="PS50011">
    <property type="entry name" value="PROTEIN_KINASE_DOM"/>
    <property type="match status" value="1"/>
</dbReference>
<name>A0AAN6MEU2_9PEZI</name>
<evidence type="ECO:0000256" key="4">
    <source>
        <dbReference type="ARBA" id="ARBA00022777"/>
    </source>
</evidence>
<keyword evidence="10" id="KW-1185">Reference proteome</keyword>
<dbReference type="GO" id="GO:0005634">
    <property type="term" value="C:nucleus"/>
    <property type="evidence" value="ECO:0007669"/>
    <property type="project" value="TreeGrafter"/>
</dbReference>
<dbReference type="EMBL" id="MU855861">
    <property type="protein sequence ID" value="KAK3898904.1"/>
    <property type="molecule type" value="Genomic_DNA"/>
</dbReference>
<feature type="region of interest" description="Disordered" evidence="7">
    <location>
        <begin position="1"/>
        <end position="24"/>
    </location>
</feature>
<evidence type="ECO:0000313" key="10">
    <source>
        <dbReference type="Proteomes" id="UP001303889"/>
    </source>
</evidence>
<evidence type="ECO:0000313" key="9">
    <source>
        <dbReference type="EMBL" id="KAK3898904.1"/>
    </source>
</evidence>
<dbReference type="PANTHER" id="PTHR45646:SF11">
    <property type="entry name" value="SERINE_THREONINE-PROTEIN KINASE DOA"/>
    <property type="match status" value="1"/>
</dbReference>
<keyword evidence="5 6" id="KW-0067">ATP-binding</keyword>
<dbReference type="InterPro" id="IPR000719">
    <property type="entry name" value="Prot_kinase_dom"/>
</dbReference>
<organism evidence="9 10">
    <name type="scientific">Staphylotrichum tortipilum</name>
    <dbReference type="NCBI Taxonomy" id="2831512"/>
    <lineage>
        <taxon>Eukaryota</taxon>
        <taxon>Fungi</taxon>
        <taxon>Dikarya</taxon>
        <taxon>Ascomycota</taxon>
        <taxon>Pezizomycotina</taxon>
        <taxon>Sordariomycetes</taxon>
        <taxon>Sordariomycetidae</taxon>
        <taxon>Sordariales</taxon>
        <taxon>Chaetomiaceae</taxon>
        <taxon>Staphylotrichum</taxon>
    </lineage>
</organism>
<evidence type="ECO:0000256" key="7">
    <source>
        <dbReference type="SAM" id="MobiDB-lite"/>
    </source>
</evidence>
<evidence type="ECO:0000259" key="8">
    <source>
        <dbReference type="PROSITE" id="PS50011"/>
    </source>
</evidence>
<dbReference type="InterPro" id="IPR051175">
    <property type="entry name" value="CLK_kinases"/>
</dbReference>
<feature type="compositionally biased region" description="Basic and acidic residues" evidence="7">
    <location>
        <begin position="1"/>
        <end position="10"/>
    </location>
</feature>
<dbReference type="InterPro" id="IPR011009">
    <property type="entry name" value="Kinase-like_dom_sf"/>
</dbReference>
<evidence type="ECO:0000256" key="6">
    <source>
        <dbReference type="PROSITE-ProRule" id="PRU10141"/>
    </source>
</evidence>
<gene>
    <name evidence="9" type="ORF">C8A05DRAFT_46890</name>
</gene>
<feature type="binding site" evidence="6">
    <location>
        <position position="99"/>
    </location>
    <ligand>
        <name>ATP</name>
        <dbReference type="ChEBI" id="CHEBI:30616"/>
    </ligand>
</feature>
<dbReference type="Gene3D" id="1.10.510.10">
    <property type="entry name" value="Transferase(Phosphotransferase) domain 1"/>
    <property type="match status" value="2"/>
</dbReference>
<dbReference type="GO" id="GO:0004674">
    <property type="term" value="F:protein serine/threonine kinase activity"/>
    <property type="evidence" value="ECO:0007669"/>
    <property type="project" value="UniProtKB-KW"/>
</dbReference>
<evidence type="ECO:0000256" key="1">
    <source>
        <dbReference type="ARBA" id="ARBA00022527"/>
    </source>
</evidence>
<dbReference type="Gene3D" id="3.30.200.20">
    <property type="entry name" value="Phosphorylase Kinase, domain 1"/>
    <property type="match status" value="1"/>
</dbReference>
<proteinExistence type="predicted"/>
<reference evidence="9" key="1">
    <citation type="journal article" date="2023" name="Mol. Phylogenet. Evol.">
        <title>Genome-scale phylogeny and comparative genomics of the fungal order Sordariales.</title>
        <authorList>
            <person name="Hensen N."/>
            <person name="Bonometti L."/>
            <person name="Westerberg I."/>
            <person name="Brannstrom I.O."/>
            <person name="Guillou S."/>
            <person name="Cros-Aarteil S."/>
            <person name="Calhoun S."/>
            <person name="Haridas S."/>
            <person name="Kuo A."/>
            <person name="Mondo S."/>
            <person name="Pangilinan J."/>
            <person name="Riley R."/>
            <person name="LaButti K."/>
            <person name="Andreopoulos B."/>
            <person name="Lipzen A."/>
            <person name="Chen C."/>
            <person name="Yan M."/>
            <person name="Daum C."/>
            <person name="Ng V."/>
            <person name="Clum A."/>
            <person name="Steindorff A."/>
            <person name="Ohm R.A."/>
            <person name="Martin F."/>
            <person name="Silar P."/>
            <person name="Natvig D.O."/>
            <person name="Lalanne C."/>
            <person name="Gautier V."/>
            <person name="Ament-Velasquez S.L."/>
            <person name="Kruys A."/>
            <person name="Hutchinson M.I."/>
            <person name="Powell A.J."/>
            <person name="Barry K."/>
            <person name="Miller A.N."/>
            <person name="Grigoriev I.V."/>
            <person name="Debuchy R."/>
            <person name="Gladieux P."/>
            <person name="Hiltunen Thoren M."/>
            <person name="Johannesson H."/>
        </authorList>
    </citation>
    <scope>NUCLEOTIDE SEQUENCE</scope>
    <source>
        <strain evidence="9">CBS 103.79</strain>
    </source>
</reference>
<dbReference type="PROSITE" id="PS00107">
    <property type="entry name" value="PROTEIN_KINASE_ATP"/>
    <property type="match status" value="1"/>
</dbReference>
<protein>
    <submittedName>
        <fullName evidence="9">Kinase-like protein</fullName>
    </submittedName>
</protein>
<feature type="domain" description="Protein kinase" evidence="8">
    <location>
        <begin position="70"/>
        <end position="462"/>
    </location>
</feature>
<reference evidence="9" key="2">
    <citation type="submission" date="2023-05" db="EMBL/GenBank/DDBJ databases">
        <authorList>
            <consortium name="Lawrence Berkeley National Laboratory"/>
            <person name="Steindorff A."/>
            <person name="Hensen N."/>
            <person name="Bonometti L."/>
            <person name="Westerberg I."/>
            <person name="Brannstrom I.O."/>
            <person name="Guillou S."/>
            <person name="Cros-Aarteil S."/>
            <person name="Calhoun S."/>
            <person name="Haridas S."/>
            <person name="Kuo A."/>
            <person name="Mondo S."/>
            <person name="Pangilinan J."/>
            <person name="Riley R."/>
            <person name="Labutti K."/>
            <person name="Andreopoulos B."/>
            <person name="Lipzen A."/>
            <person name="Chen C."/>
            <person name="Yanf M."/>
            <person name="Daum C."/>
            <person name="Ng V."/>
            <person name="Clum A."/>
            <person name="Ohm R."/>
            <person name="Martin F."/>
            <person name="Silar P."/>
            <person name="Natvig D."/>
            <person name="Lalanne C."/>
            <person name="Gautier V."/>
            <person name="Ament-Velasquez S.L."/>
            <person name="Kruys A."/>
            <person name="Hutchinson M.I."/>
            <person name="Powell A.J."/>
            <person name="Barry K."/>
            <person name="Miller A.N."/>
            <person name="Grigoriev I.V."/>
            <person name="Debuchy R."/>
            <person name="Gladieux P."/>
            <person name="Thoren M.H."/>
            <person name="Johannesson H."/>
        </authorList>
    </citation>
    <scope>NUCLEOTIDE SEQUENCE</scope>
    <source>
        <strain evidence="9">CBS 103.79</strain>
    </source>
</reference>
<dbReference type="GO" id="GO:0005524">
    <property type="term" value="F:ATP binding"/>
    <property type="evidence" value="ECO:0007669"/>
    <property type="project" value="UniProtKB-UniRule"/>
</dbReference>
<evidence type="ECO:0000256" key="2">
    <source>
        <dbReference type="ARBA" id="ARBA00022679"/>
    </source>
</evidence>
<keyword evidence="1" id="KW-0723">Serine/threonine-protein kinase</keyword>
<accession>A0AAN6MEU2</accession>
<dbReference type="Pfam" id="PF00069">
    <property type="entry name" value="Pkinase"/>
    <property type="match status" value="1"/>
</dbReference>
<dbReference type="AlphaFoldDB" id="A0AAN6MEU2"/>
<dbReference type="Proteomes" id="UP001303889">
    <property type="component" value="Unassembled WGS sequence"/>
</dbReference>
<dbReference type="SMART" id="SM00220">
    <property type="entry name" value="S_TKc"/>
    <property type="match status" value="1"/>
</dbReference>
<evidence type="ECO:0000256" key="3">
    <source>
        <dbReference type="ARBA" id="ARBA00022741"/>
    </source>
</evidence>
<dbReference type="SUPFAM" id="SSF56112">
    <property type="entry name" value="Protein kinase-like (PK-like)"/>
    <property type="match status" value="1"/>
</dbReference>
<keyword evidence="4 9" id="KW-0418">Kinase</keyword>
<keyword evidence="2" id="KW-0808">Transferase</keyword>
<sequence length="468" mass="51654">MLPPHDHDDGEAQDDDKVEVQDDDKLVSPSAASSWFRFLPAGLGDTEDLERYASGGFHPTHLGDVFDGRYRVVHKLGAGGFSTVWLAKDTTEDRYVALKIVVADQSAAIEARNLSPGRAALRSSSQGNSGLVIEQRHFTIDGPNGHHIYLVFPVLGPSTSQLSCYLDSRLTPRLARKAGYQAAQALARLHALGLCHGDMTTANIAFGLSNIDQYTEDDFTRLLGAPETAPLETESGEEPGPEAPRYIVKPLDFLDSKKSIISWDVQLIDFDLPPVPASDVWALGCSIFRLRSGHSPFASLDVWAPRDTVAIIASTLGDLPASWGDVLFNYEGQPTQDPEKGAPLRELVEKRSLRELVDAIYDRPDNGIAMTGTTRREREVWNKNDNIPYPPCVEGMAWKPKSTKIDNIYLYGYNEETDGLLAVMPKITAIEADLLYDLLSKIFVYDTAKRITAEGMLAHPWFHMDQDG</sequence>
<keyword evidence="3 6" id="KW-0547">Nucleotide-binding</keyword>
<dbReference type="InterPro" id="IPR017441">
    <property type="entry name" value="Protein_kinase_ATP_BS"/>
</dbReference>
<evidence type="ECO:0000256" key="5">
    <source>
        <dbReference type="ARBA" id="ARBA00022840"/>
    </source>
</evidence>
<comment type="caution">
    <text evidence="9">The sequence shown here is derived from an EMBL/GenBank/DDBJ whole genome shotgun (WGS) entry which is preliminary data.</text>
</comment>